<organism evidence="3 4">
    <name type="scientific">Fistulifera solaris</name>
    <name type="common">Oleaginous diatom</name>
    <dbReference type="NCBI Taxonomy" id="1519565"/>
    <lineage>
        <taxon>Eukaryota</taxon>
        <taxon>Sar</taxon>
        <taxon>Stramenopiles</taxon>
        <taxon>Ochrophyta</taxon>
        <taxon>Bacillariophyta</taxon>
        <taxon>Bacillariophyceae</taxon>
        <taxon>Bacillariophycidae</taxon>
        <taxon>Naviculales</taxon>
        <taxon>Naviculaceae</taxon>
        <taxon>Fistulifera</taxon>
    </lineage>
</organism>
<accession>A0A1Z5JIU7</accession>
<dbReference type="Proteomes" id="UP000198406">
    <property type="component" value="Unassembled WGS sequence"/>
</dbReference>
<name>A0A1Z5JIU7_FISSO</name>
<dbReference type="NCBIfam" id="TIGR00756">
    <property type="entry name" value="PPR"/>
    <property type="match status" value="1"/>
</dbReference>
<dbReference type="OrthoDB" id="185373at2759"/>
<dbReference type="EMBL" id="BDSP01000074">
    <property type="protein sequence ID" value="GAX13919.1"/>
    <property type="molecule type" value="Genomic_DNA"/>
</dbReference>
<dbReference type="InterPro" id="IPR011990">
    <property type="entry name" value="TPR-like_helical_dom_sf"/>
</dbReference>
<reference evidence="3 4" key="1">
    <citation type="journal article" date="2015" name="Plant Cell">
        <title>Oil accumulation by the oleaginous diatom Fistulifera solaris as revealed by the genome and transcriptome.</title>
        <authorList>
            <person name="Tanaka T."/>
            <person name="Maeda Y."/>
            <person name="Veluchamy A."/>
            <person name="Tanaka M."/>
            <person name="Abida H."/>
            <person name="Marechal E."/>
            <person name="Bowler C."/>
            <person name="Muto M."/>
            <person name="Sunaga Y."/>
            <person name="Tanaka M."/>
            <person name="Yoshino T."/>
            <person name="Taniguchi T."/>
            <person name="Fukuda Y."/>
            <person name="Nemoto M."/>
            <person name="Matsumoto M."/>
            <person name="Wong P.S."/>
            <person name="Aburatani S."/>
            <person name="Fujibuchi W."/>
        </authorList>
    </citation>
    <scope>NUCLEOTIDE SEQUENCE [LARGE SCALE GENOMIC DNA]</scope>
    <source>
        <strain evidence="3 4">JPCC DA0580</strain>
    </source>
</reference>
<evidence type="ECO:0000313" key="3">
    <source>
        <dbReference type="EMBL" id="GAX13919.1"/>
    </source>
</evidence>
<evidence type="ECO:0000256" key="2">
    <source>
        <dbReference type="SAM" id="SignalP"/>
    </source>
</evidence>
<feature type="repeat" description="PPR" evidence="1">
    <location>
        <begin position="725"/>
        <end position="759"/>
    </location>
</feature>
<feature type="chain" id="PRO_5011989484" description="Pentacotripeptide-repeat region of PRORP domain-containing protein" evidence="2">
    <location>
        <begin position="26"/>
        <end position="823"/>
    </location>
</feature>
<proteinExistence type="predicted"/>
<dbReference type="Gene3D" id="1.25.40.10">
    <property type="entry name" value="Tetratricopeptide repeat domain"/>
    <property type="match status" value="3"/>
</dbReference>
<evidence type="ECO:0000256" key="1">
    <source>
        <dbReference type="PROSITE-ProRule" id="PRU00708"/>
    </source>
</evidence>
<comment type="caution">
    <text evidence="3">The sequence shown here is derived from an EMBL/GenBank/DDBJ whole genome shotgun (WGS) entry which is preliminary data.</text>
</comment>
<dbReference type="Pfam" id="PF13812">
    <property type="entry name" value="PPR_3"/>
    <property type="match status" value="2"/>
</dbReference>
<sequence length="823" mass="91800">MLARRWVLPFGLISFLSHISLQVLSFRLVTRPSARPSCPSVSSFNHDARATCLLAHPSTSASNYSKRNFQLKRIAQSIERLLSYRKTSFDDDRGHALVNVLFQLAQASTKAESMEAIRQLQALPLVSAHVAPSPSEQAILERVIRGAAFSGLEDLAWNYTVTGFLNWDILPSVKAQDALSAALRRAGKLELFKEFITRSGTIVTNKDSASSSGQKSVSLTSFNMFLAGLCEKKTPRWHRERDTAGRVEVRLNEAFFWLANDHARTSLGIIPDAVSYSTVMHAAASMNRTIADATWTLMLKQNIQPDIFAYNARLSAILSASKSEQSDRDALFLWDNQVSTQSTLLPDQYTLDLILPPLLRAGRIGEVEDLLDRFVSQNSESIVSNAFAAFLVSLIQDGELASARAIFEMYMAPSLSSVVAAIAGEMRIVRPRTRHFNILLEGYRKHWQLHVARKIAASSDTKKKDDLTLTNVVNEAWELFRLMQKSSTKADAYTTTTMMGLCRTSEELSKLLYDAFANQQVACTGVVARAAISAFGSLSDPSSACWFCFKFYGHMRMASVRTLNVLMGAFAESAAADNSMRLSMNDSAAARHLDSLIDTHRRKSDSFILLEGSKCEEAAVSLLEAMTRQNYYLPKPDSQTFCLVASTLQYGKTDASVAVELFRQATRVGITADGRFINAIFRCFGDNIDAAISAWKGEIRSFCLSHGTHGGKNSDSQRRARDKNLFAAYNGLLYVCGRARRSDIALRVVYAMKKEGLDPSELSLNCYNSGKRKRSFNNEFSQSWLTKRLKIADPYESLLYVECMKYDKNDRRRSGEKRVRIIV</sequence>
<dbReference type="PROSITE" id="PS51375">
    <property type="entry name" value="PPR"/>
    <property type="match status" value="1"/>
</dbReference>
<evidence type="ECO:0000313" key="4">
    <source>
        <dbReference type="Proteomes" id="UP000198406"/>
    </source>
</evidence>
<keyword evidence="4" id="KW-1185">Reference proteome</keyword>
<dbReference type="PANTHER" id="PTHR47938">
    <property type="entry name" value="RESPIRATORY COMPLEX I CHAPERONE (CIA84), PUTATIVE (AFU_ORTHOLOGUE AFUA_2G06020)-RELATED"/>
    <property type="match status" value="1"/>
</dbReference>
<dbReference type="InterPro" id="IPR002885">
    <property type="entry name" value="PPR_rpt"/>
</dbReference>
<dbReference type="GO" id="GO:0003729">
    <property type="term" value="F:mRNA binding"/>
    <property type="evidence" value="ECO:0007669"/>
    <property type="project" value="TreeGrafter"/>
</dbReference>
<evidence type="ECO:0008006" key="5">
    <source>
        <dbReference type="Google" id="ProtNLM"/>
    </source>
</evidence>
<keyword evidence="2" id="KW-0732">Signal</keyword>
<feature type="signal peptide" evidence="2">
    <location>
        <begin position="1"/>
        <end position="25"/>
    </location>
</feature>
<gene>
    <name evidence="3" type="ORF">FisN_5Lh180</name>
</gene>
<dbReference type="InParanoid" id="A0A1Z5JIU7"/>
<protein>
    <recommendedName>
        <fullName evidence="5">Pentacotripeptide-repeat region of PRORP domain-containing protein</fullName>
    </recommendedName>
</protein>
<dbReference type="AlphaFoldDB" id="A0A1Z5JIU7"/>